<keyword evidence="3" id="KW-1185">Reference proteome</keyword>
<evidence type="ECO:0000313" key="3">
    <source>
        <dbReference type="Proteomes" id="UP000218209"/>
    </source>
</evidence>
<name>A0A1X6NQX8_PORUM</name>
<feature type="compositionally biased region" description="Low complexity" evidence="1">
    <location>
        <begin position="164"/>
        <end position="192"/>
    </location>
</feature>
<sequence length="291" mass="30860">MGKRAPGGAGGRASCGTLECRSNHGGERWIAPLNWHRRPNQLVFSGAPAAATADEADGGGSCPSPARRRAALASRRHVPRLQFLSRVRRRRHRPAATAASLGCPLHERWRAFEGGGGGGACFPPLALRPPATAGAWGHPRLQAEPSWQTRRHSGRGSRRRAWRSVRPPHGAAAARPPTASATHARRPASAAAGARRRVAVFLDPRRPLHCLASALTGGCITAGVVCAVHRGLRGPRPYQPARVRAPVIPTLSAAPLPSDVRSVHPSTPFCVFRSPPRPEGIHPPGSRPTPP</sequence>
<accession>A0A1X6NQX8</accession>
<reference evidence="2 3" key="1">
    <citation type="submission" date="2017-03" db="EMBL/GenBank/DDBJ databases">
        <title>WGS assembly of Porphyra umbilicalis.</title>
        <authorList>
            <person name="Brawley S.H."/>
            <person name="Blouin N.A."/>
            <person name="Ficko-Blean E."/>
            <person name="Wheeler G.L."/>
            <person name="Lohr M."/>
            <person name="Goodson H.V."/>
            <person name="Jenkins J.W."/>
            <person name="Blaby-Haas C.E."/>
            <person name="Helliwell K.E."/>
            <person name="Chan C."/>
            <person name="Marriage T."/>
            <person name="Bhattacharya D."/>
            <person name="Klein A.S."/>
            <person name="Badis Y."/>
            <person name="Brodie J."/>
            <person name="Cao Y."/>
            <person name="Collen J."/>
            <person name="Dittami S.M."/>
            <person name="Gachon C.M."/>
            <person name="Green B.R."/>
            <person name="Karpowicz S."/>
            <person name="Kim J.W."/>
            <person name="Kudahl U."/>
            <person name="Lin S."/>
            <person name="Michel G."/>
            <person name="Mittag M."/>
            <person name="Olson B.J."/>
            <person name="Pangilinan J."/>
            <person name="Peng Y."/>
            <person name="Qiu H."/>
            <person name="Shu S."/>
            <person name="Singer J.T."/>
            <person name="Smith A.G."/>
            <person name="Sprecher B.N."/>
            <person name="Wagner V."/>
            <person name="Wang W."/>
            <person name="Wang Z.-Y."/>
            <person name="Yan J."/>
            <person name="Yarish C."/>
            <person name="Zoeuner-Riek S."/>
            <person name="Zhuang Y."/>
            <person name="Zou Y."/>
            <person name="Lindquist E.A."/>
            <person name="Grimwood J."/>
            <person name="Barry K."/>
            <person name="Rokhsar D.S."/>
            <person name="Schmutz J."/>
            <person name="Stiller J.W."/>
            <person name="Grossman A.R."/>
            <person name="Prochnik S.E."/>
        </authorList>
    </citation>
    <scope>NUCLEOTIDE SEQUENCE [LARGE SCALE GENOMIC DNA]</scope>
    <source>
        <strain evidence="2">4086291</strain>
    </source>
</reference>
<gene>
    <name evidence="2" type="ORF">BU14_0615s0011</name>
</gene>
<proteinExistence type="predicted"/>
<dbReference type="AlphaFoldDB" id="A0A1X6NQX8"/>
<evidence type="ECO:0000313" key="2">
    <source>
        <dbReference type="EMBL" id="OSX71021.1"/>
    </source>
</evidence>
<protein>
    <submittedName>
        <fullName evidence="2">Uncharacterized protein</fullName>
    </submittedName>
</protein>
<dbReference type="Proteomes" id="UP000218209">
    <property type="component" value="Unassembled WGS sequence"/>
</dbReference>
<organism evidence="2 3">
    <name type="scientific">Porphyra umbilicalis</name>
    <name type="common">Purple laver</name>
    <name type="synonym">Red alga</name>
    <dbReference type="NCBI Taxonomy" id="2786"/>
    <lineage>
        <taxon>Eukaryota</taxon>
        <taxon>Rhodophyta</taxon>
        <taxon>Bangiophyceae</taxon>
        <taxon>Bangiales</taxon>
        <taxon>Bangiaceae</taxon>
        <taxon>Porphyra</taxon>
    </lineage>
</organism>
<dbReference type="EMBL" id="KV919180">
    <property type="protein sequence ID" value="OSX71021.1"/>
    <property type="molecule type" value="Genomic_DNA"/>
</dbReference>
<feature type="region of interest" description="Disordered" evidence="1">
    <location>
        <begin position="269"/>
        <end position="291"/>
    </location>
</feature>
<evidence type="ECO:0000256" key="1">
    <source>
        <dbReference type="SAM" id="MobiDB-lite"/>
    </source>
</evidence>
<feature type="region of interest" description="Disordered" evidence="1">
    <location>
        <begin position="145"/>
        <end position="192"/>
    </location>
</feature>
<feature type="compositionally biased region" description="Basic residues" evidence="1">
    <location>
        <begin position="149"/>
        <end position="163"/>
    </location>
</feature>